<feature type="region of interest" description="Disordered" evidence="1">
    <location>
        <begin position="1"/>
        <end position="41"/>
    </location>
</feature>
<sequence length="230" mass="25597">MELNGGNLENRNRGSHDSEDKYVPFDIENARNSAADDDDADINGIDIAIHSMSSKKSPPPPPPVSTADILKTLYNKTLLGDHMGRFPAPLLMNTVHFSMQAVLSTAITWYWSDRFRPNVAMSWRDYFIRVVPTALGTAFDVNLSNVSLVFISVTFATMVSYALSTLLQYTKFEKSTYIDELCDSSDGNFNRYQKLQKGQTSENDLAGSSPKNVAAKYVILDEMDDLDDGT</sequence>
<gene>
    <name evidence="2" type="ORF">DCAF_LOCUS25189</name>
</gene>
<proteinExistence type="predicted"/>
<evidence type="ECO:0000313" key="3">
    <source>
        <dbReference type="Proteomes" id="UP001314170"/>
    </source>
</evidence>
<comment type="caution">
    <text evidence="2">The sequence shown here is derived from an EMBL/GenBank/DDBJ whole genome shotgun (WGS) entry which is preliminary data.</text>
</comment>
<dbReference type="EMBL" id="CAWUPB010001194">
    <property type="protein sequence ID" value="CAK7354346.1"/>
    <property type="molecule type" value="Genomic_DNA"/>
</dbReference>
<dbReference type="Proteomes" id="UP001314170">
    <property type="component" value="Unassembled WGS sequence"/>
</dbReference>
<dbReference type="AlphaFoldDB" id="A0AAV1SM53"/>
<name>A0AAV1SM53_9ROSI</name>
<protein>
    <submittedName>
        <fullName evidence="2">Uncharacterized protein</fullName>
    </submittedName>
</protein>
<evidence type="ECO:0000256" key="1">
    <source>
        <dbReference type="SAM" id="MobiDB-lite"/>
    </source>
</evidence>
<keyword evidence="3" id="KW-1185">Reference proteome</keyword>
<evidence type="ECO:0000313" key="2">
    <source>
        <dbReference type="EMBL" id="CAK7354346.1"/>
    </source>
</evidence>
<feature type="compositionally biased region" description="Basic and acidic residues" evidence="1">
    <location>
        <begin position="10"/>
        <end position="23"/>
    </location>
</feature>
<accession>A0AAV1SM53</accession>
<organism evidence="2 3">
    <name type="scientific">Dovyalis caffra</name>
    <dbReference type="NCBI Taxonomy" id="77055"/>
    <lineage>
        <taxon>Eukaryota</taxon>
        <taxon>Viridiplantae</taxon>
        <taxon>Streptophyta</taxon>
        <taxon>Embryophyta</taxon>
        <taxon>Tracheophyta</taxon>
        <taxon>Spermatophyta</taxon>
        <taxon>Magnoliopsida</taxon>
        <taxon>eudicotyledons</taxon>
        <taxon>Gunneridae</taxon>
        <taxon>Pentapetalae</taxon>
        <taxon>rosids</taxon>
        <taxon>fabids</taxon>
        <taxon>Malpighiales</taxon>
        <taxon>Salicaceae</taxon>
        <taxon>Flacourtieae</taxon>
        <taxon>Dovyalis</taxon>
    </lineage>
</organism>
<reference evidence="2 3" key="1">
    <citation type="submission" date="2024-01" db="EMBL/GenBank/DDBJ databases">
        <authorList>
            <person name="Waweru B."/>
        </authorList>
    </citation>
    <scope>NUCLEOTIDE SEQUENCE [LARGE SCALE GENOMIC DNA]</scope>
</reference>